<organismHost>
    <name type="scientific">Bacillus subtilis</name>
    <dbReference type="NCBI Taxonomy" id="1423"/>
</organismHost>
<evidence type="ECO:0000313" key="2">
    <source>
        <dbReference type="Proteomes" id="UP000260425"/>
    </source>
</evidence>
<accession>A0A345MK63</accession>
<gene>
    <name evidence="1" type="ORF">BSP38_203</name>
</gene>
<keyword evidence="2" id="KW-1185">Reference proteome</keyword>
<evidence type="ECO:0000313" key="1">
    <source>
        <dbReference type="EMBL" id="AXH71245.1"/>
    </source>
</evidence>
<protein>
    <submittedName>
        <fullName evidence="1">Uncharacterized protein</fullName>
    </submittedName>
</protein>
<proteinExistence type="predicted"/>
<sequence>MNKAIEGKFSNALELHCYVKHQLLTNLEEAREEFKDYWVSWSPLNGDSYEGVLMCIEMGDGVVLCTDGEVRIMSIGN</sequence>
<name>A0A345MK63_BPBSP</name>
<dbReference type="Proteomes" id="UP000260425">
    <property type="component" value="Segment"/>
</dbReference>
<reference evidence="1 2" key="1">
    <citation type="submission" date="2018-07" db="EMBL/GenBank/DDBJ databases">
        <title>Complete nucleotide sequence of Bacillus phage BSP38.</title>
        <authorList>
            <person name="Ghosh K."/>
            <person name="Kim K.-P."/>
        </authorList>
    </citation>
    <scope>NUCLEOTIDE SEQUENCE [LARGE SCALE GENOMIC DNA]</scope>
</reference>
<organism evidence="1 2">
    <name type="scientific">Bacillus phage BSP38</name>
    <dbReference type="NCBI Taxonomy" id="2283013"/>
    <lineage>
        <taxon>Viruses</taxon>
        <taxon>Duplodnaviria</taxon>
        <taxon>Heunggongvirae</taxon>
        <taxon>Uroviricota</taxon>
        <taxon>Caudoviricetes</taxon>
        <taxon>Herelleviridae</taxon>
        <taxon>Bastillevirinae</taxon>
        <taxon>Jeonjuvirus</taxon>
        <taxon>Jeonjuvirus BSP38</taxon>
    </lineage>
</organism>
<dbReference type="EMBL" id="MH606185">
    <property type="protein sequence ID" value="AXH71245.1"/>
    <property type="molecule type" value="Genomic_DNA"/>
</dbReference>